<dbReference type="InterPro" id="IPR019557">
    <property type="entry name" value="AminoTfrase-like_pln_mobile"/>
</dbReference>
<proteinExistence type="predicted"/>
<sequence>MGIPFHTHLLITFFRYWVKMNAGLGHTLHPGPIDDSVLTLQDHHRSTAIWNGQDFEPLTCRRCDGHFWRLGALDPQVQQLMLQAGFYGVYKAGRIRLDHALITALVERWRPETHTFHLPVGEATVTLQDISVLWGLPVDGDPITGVDTNRSMEEWQDICNELLGFKPPPEDFDRGRLKIRCLQERFKTLPEGASKDTMQFYARAYILQLLGGQLLSDMSNNKVKLMYLPLLRDFEAAGRLSWGSAVLSCLYRALCRATKPETSDICGPLVLLQIWAWERVPFIRPGRLAPRQQPPPDVVAGQHPLPAAPYGSRWNVGFKLESVGTHVLVLYRDQLDNMKDDQFVWEPYPNDVLGSLPQYCISGKRIWQTVSPLICFDVVEFHHPDRVLRQFGQQQTIPAICDTIPDIHLTDRRGRQNYDWAHHHRQFVDMWIDRFARIISTPPIDGPMDQSDPYMMWYRRITRLLIGNPATRSNTGYQGVGGVMESMAQSLQRIYHRASDAMYQSHEVSGHDVLREIQDICAYSLRAAHEDHRLTVRPDANLTAASPTILPKVQRGRPKKRGGFGGGSASESRKRLSHLPSTPSTSMAEYHSPSQSNVLPAHSELPDTPQTWDSSLNSSDYHDTMDPNMMQLNSEFTAPDSLKQEATSLSLDFAENPILQALGKIHDICAFALRMTNGNQSSPSAQTAIPVDPKTKRCKPRRRGGISGRPVGAGSGLGSYFPSTLGPSSLTPSSSLGPNTSRPHEILDQDFEPFATSLMGDSPLPELQDTMQSEMIELDAITGSREASPSAANLSTSEPPFYPQGDQSSVPHLTNTTPNFLREDTAPVPVNSSHTAQVDVRQVENADEGIEVSPPTPDPPVLEPQHVQTPQQSDPKPEMLDDTPSTTQGDSVVSQPSPGEHKMSPVHSDSDKVAIQVDGPGTYSKPDPPVLKPHCTETPVPSDSTNPANKDVSVPTLQGDLSIPKPSSPKHPISSVRSGAEAMQVDTPDTDSVQGDGGKRKERPSDHVTSVDSSHTNDAVLISGDLVNVNSDGKSLAKPLNEGEAKLTQADPASVTEDGQKKYKRQRRVPSKLR</sequence>
<feature type="compositionally biased region" description="Polar residues" evidence="1">
    <location>
        <begin position="939"/>
        <end position="948"/>
    </location>
</feature>
<feature type="compositionally biased region" description="Basic and acidic residues" evidence="1">
    <location>
        <begin position="997"/>
        <end position="1006"/>
    </location>
</feature>
<feature type="compositionally biased region" description="Polar residues" evidence="1">
    <location>
        <begin position="883"/>
        <end position="897"/>
    </location>
</feature>
<comment type="caution">
    <text evidence="3">The sequence shown here is derived from an EMBL/GenBank/DDBJ whole genome shotgun (WGS) entry which is preliminary data.</text>
</comment>
<gene>
    <name evidence="3" type="ORF">OLEA9_A058306</name>
</gene>
<protein>
    <recommendedName>
        <fullName evidence="2">Aminotransferase-like plant mobile domain-containing protein</fullName>
    </recommendedName>
</protein>
<feature type="region of interest" description="Disordered" evidence="1">
    <location>
        <begin position="679"/>
        <end position="743"/>
    </location>
</feature>
<dbReference type="GO" id="GO:0010073">
    <property type="term" value="P:meristem maintenance"/>
    <property type="evidence" value="ECO:0007669"/>
    <property type="project" value="InterPro"/>
</dbReference>
<feature type="compositionally biased region" description="Polar residues" evidence="1">
    <location>
        <begin position="608"/>
        <end position="619"/>
    </location>
</feature>
<feature type="compositionally biased region" description="Polar residues" evidence="1">
    <location>
        <begin position="579"/>
        <end position="598"/>
    </location>
</feature>
<feature type="compositionally biased region" description="Polar residues" evidence="1">
    <location>
        <begin position="1007"/>
        <end position="1017"/>
    </location>
</feature>
<accession>A0A8S0RHJ6</accession>
<dbReference type="OrthoDB" id="1871193at2759"/>
<evidence type="ECO:0000259" key="2">
    <source>
        <dbReference type="Pfam" id="PF10536"/>
    </source>
</evidence>
<feature type="compositionally biased region" description="Polar residues" evidence="1">
    <location>
        <begin position="805"/>
        <end position="819"/>
    </location>
</feature>
<name>A0A8S0RHJ6_OLEEU</name>
<organism evidence="3 4">
    <name type="scientific">Olea europaea subsp. europaea</name>
    <dbReference type="NCBI Taxonomy" id="158383"/>
    <lineage>
        <taxon>Eukaryota</taxon>
        <taxon>Viridiplantae</taxon>
        <taxon>Streptophyta</taxon>
        <taxon>Embryophyta</taxon>
        <taxon>Tracheophyta</taxon>
        <taxon>Spermatophyta</taxon>
        <taxon>Magnoliopsida</taxon>
        <taxon>eudicotyledons</taxon>
        <taxon>Gunneridae</taxon>
        <taxon>Pentapetalae</taxon>
        <taxon>asterids</taxon>
        <taxon>lamiids</taxon>
        <taxon>Lamiales</taxon>
        <taxon>Oleaceae</taxon>
        <taxon>Oleeae</taxon>
        <taxon>Olea</taxon>
    </lineage>
</organism>
<dbReference type="PANTHER" id="PTHR46033:SF8">
    <property type="entry name" value="PROTEIN MAINTENANCE OF MERISTEMS-LIKE"/>
    <property type="match status" value="1"/>
</dbReference>
<dbReference type="EMBL" id="CACTIH010003623">
    <property type="protein sequence ID" value="CAA2978873.1"/>
    <property type="molecule type" value="Genomic_DNA"/>
</dbReference>
<dbReference type="PANTHER" id="PTHR46033">
    <property type="entry name" value="PROTEIN MAIN-LIKE 2"/>
    <property type="match status" value="1"/>
</dbReference>
<feature type="compositionally biased region" description="Basic and acidic residues" evidence="1">
    <location>
        <begin position="899"/>
        <end position="912"/>
    </location>
</feature>
<feature type="compositionally biased region" description="Basic residues" evidence="1">
    <location>
        <begin position="1062"/>
        <end position="1074"/>
    </location>
</feature>
<feature type="compositionally biased region" description="Polar residues" evidence="1">
    <location>
        <begin position="785"/>
        <end position="798"/>
    </location>
</feature>
<reference evidence="3 4" key="1">
    <citation type="submission" date="2019-12" db="EMBL/GenBank/DDBJ databases">
        <authorList>
            <person name="Alioto T."/>
            <person name="Alioto T."/>
            <person name="Gomez Garrido J."/>
        </authorList>
    </citation>
    <scope>NUCLEOTIDE SEQUENCE [LARGE SCALE GENOMIC DNA]</scope>
</reference>
<feature type="region of interest" description="Disordered" evidence="1">
    <location>
        <begin position="1029"/>
        <end position="1074"/>
    </location>
</feature>
<feature type="compositionally biased region" description="Low complexity" evidence="1">
    <location>
        <begin position="962"/>
        <end position="975"/>
    </location>
</feature>
<dbReference type="InterPro" id="IPR044824">
    <property type="entry name" value="MAIN-like"/>
</dbReference>
<evidence type="ECO:0000313" key="3">
    <source>
        <dbReference type="EMBL" id="CAA2978873.1"/>
    </source>
</evidence>
<dbReference type="Gramene" id="OE9A058306T1">
    <property type="protein sequence ID" value="OE9A058306C1"/>
    <property type="gene ID" value="OE9A058306"/>
</dbReference>
<feature type="compositionally biased region" description="Gly residues" evidence="1">
    <location>
        <begin position="705"/>
        <end position="717"/>
    </location>
</feature>
<feature type="domain" description="Aminotransferase-like plant mobile" evidence="2">
    <location>
        <begin position="85"/>
        <end position="459"/>
    </location>
</feature>
<feature type="region of interest" description="Disordered" evidence="1">
    <location>
        <begin position="784"/>
        <end position="1017"/>
    </location>
</feature>
<evidence type="ECO:0000313" key="4">
    <source>
        <dbReference type="Proteomes" id="UP000594638"/>
    </source>
</evidence>
<dbReference type="AlphaFoldDB" id="A0A8S0RHJ6"/>
<dbReference type="Proteomes" id="UP000594638">
    <property type="component" value="Unassembled WGS sequence"/>
</dbReference>
<dbReference type="Pfam" id="PF10536">
    <property type="entry name" value="PMD"/>
    <property type="match status" value="1"/>
</dbReference>
<feature type="compositionally biased region" description="Low complexity" evidence="1">
    <location>
        <begin position="722"/>
        <end position="741"/>
    </location>
</feature>
<evidence type="ECO:0000256" key="1">
    <source>
        <dbReference type="SAM" id="MobiDB-lite"/>
    </source>
</evidence>
<keyword evidence="4" id="KW-1185">Reference proteome</keyword>
<feature type="region of interest" description="Disordered" evidence="1">
    <location>
        <begin position="545"/>
        <end position="628"/>
    </location>
</feature>